<protein>
    <recommendedName>
        <fullName evidence="2">Tyr recombinase domain-containing protein</fullName>
    </recommendedName>
</protein>
<dbReference type="GO" id="GO:0015074">
    <property type="term" value="P:DNA integration"/>
    <property type="evidence" value="ECO:0007669"/>
    <property type="project" value="InterPro"/>
</dbReference>
<dbReference type="InterPro" id="IPR011010">
    <property type="entry name" value="DNA_brk_join_enz"/>
</dbReference>
<evidence type="ECO:0000256" key="1">
    <source>
        <dbReference type="ARBA" id="ARBA00023172"/>
    </source>
</evidence>
<dbReference type="AlphaFoldDB" id="A0A2R7Y6A5"/>
<comment type="caution">
    <text evidence="3">The sequence shown here is derived from an EMBL/GenBank/DDBJ whole genome shotgun (WGS) entry which is preliminary data.</text>
</comment>
<dbReference type="SUPFAM" id="SSF56349">
    <property type="entry name" value="DNA breaking-rejoining enzymes"/>
    <property type="match status" value="1"/>
</dbReference>
<dbReference type="EMBL" id="NDWU01000005">
    <property type="protein sequence ID" value="PUA33003.1"/>
    <property type="molecule type" value="Genomic_DNA"/>
</dbReference>
<name>A0A2R7Y6A5_9ARCH</name>
<evidence type="ECO:0000313" key="4">
    <source>
        <dbReference type="Proteomes" id="UP000244066"/>
    </source>
</evidence>
<keyword evidence="1" id="KW-0233">DNA recombination</keyword>
<dbReference type="Gene3D" id="1.10.443.10">
    <property type="entry name" value="Intergrase catalytic core"/>
    <property type="match status" value="1"/>
</dbReference>
<feature type="domain" description="Tyr recombinase" evidence="2">
    <location>
        <begin position="2"/>
        <end position="62"/>
    </location>
</feature>
<dbReference type="InterPro" id="IPR013762">
    <property type="entry name" value="Integrase-like_cat_sf"/>
</dbReference>
<dbReference type="Proteomes" id="UP000244066">
    <property type="component" value="Unassembled WGS sequence"/>
</dbReference>
<proteinExistence type="predicted"/>
<sequence length="69" mass="8479">MRRLDRNGLYTAIVKYARRLGFHNPDSPKLEDHFGPHCFRHWFTTWLLRNGMPREYVKELRGDRRHLEN</sequence>
<organism evidence="3 4">
    <name type="scientific">Candidatus Terraquivivens tikiterensis</name>
    <dbReference type="NCBI Taxonomy" id="1980982"/>
    <lineage>
        <taxon>Archaea</taxon>
        <taxon>Nitrososphaerota</taxon>
        <taxon>Candidatus Wolframiiraptoraceae</taxon>
        <taxon>Candidatus Terraquivivens</taxon>
    </lineage>
</organism>
<evidence type="ECO:0000313" key="3">
    <source>
        <dbReference type="EMBL" id="PUA33003.1"/>
    </source>
</evidence>
<dbReference type="InterPro" id="IPR002104">
    <property type="entry name" value="Integrase_catalytic"/>
</dbReference>
<dbReference type="GO" id="GO:0006310">
    <property type="term" value="P:DNA recombination"/>
    <property type="evidence" value="ECO:0007669"/>
    <property type="project" value="UniProtKB-KW"/>
</dbReference>
<gene>
    <name evidence="3" type="ORF">B9J98_02690</name>
</gene>
<accession>A0A2R7Y6A5</accession>
<evidence type="ECO:0000259" key="2">
    <source>
        <dbReference type="Pfam" id="PF00589"/>
    </source>
</evidence>
<dbReference type="GO" id="GO:0003677">
    <property type="term" value="F:DNA binding"/>
    <property type="evidence" value="ECO:0007669"/>
    <property type="project" value="InterPro"/>
</dbReference>
<dbReference type="Pfam" id="PF00589">
    <property type="entry name" value="Phage_integrase"/>
    <property type="match status" value="1"/>
</dbReference>
<reference evidence="3 4" key="1">
    <citation type="submission" date="2017-04" db="EMBL/GenBank/DDBJ databases">
        <title>Draft Aigarchaeota genome from a New Zealand hot spring.</title>
        <authorList>
            <person name="Reysenbach A.-L."/>
            <person name="Donaho J.A."/>
            <person name="Gerhart J."/>
            <person name="Kelley J.F."/>
            <person name="Kouba K."/>
            <person name="Podar M."/>
            <person name="Stott M."/>
        </authorList>
    </citation>
    <scope>NUCLEOTIDE SEQUENCE [LARGE SCALE GENOMIC DNA]</scope>
    <source>
        <strain evidence="3">NZ13_MG1</strain>
    </source>
</reference>